<feature type="transmembrane region" description="Helical" evidence="2">
    <location>
        <begin position="43"/>
        <end position="61"/>
    </location>
</feature>
<evidence type="ECO:0000313" key="4">
    <source>
        <dbReference type="Proteomes" id="UP000597613"/>
    </source>
</evidence>
<dbReference type="Proteomes" id="UP000597613">
    <property type="component" value="Unassembled WGS sequence"/>
</dbReference>
<gene>
    <name evidence="3" type="ORF">H8S47_14090</name>
</gene>
<protein>
    <submittedName>
        <fullName evidence="3">Uncharacterized protein</fullName>
    </submittedName>
</protein>
<name>A0ABR7AQQ8_9SPHN</name>
<sequence>MIDHSDYDADFDEAHHEPRSDEEWEGLWNTEERNRDTLRKIELGLVVVAAAAALVVLRGGWLRLSSRPNHIVPSAADIHVKPPPPR</sequence>
<organism evidence="3 4">
    <name type="scientific">Sphingomonas albertensis</name>
    <dbReference type="NCBI Taxonomy" id="2762591"/>
    <lineage>
        <taxon>Bacteria</taxon>
        <taxon>Pseudomonadati</taxon>
        <taxon>Pseudomonadota</taxon>
        <taxon>Alphaproteobacteria</taxon>
        <taxon>Sphingomonadales</taxon>
        <taxon>Sphingomonadaceae</taxon>
        <taxon>Sphingomonas</taxon>
    </lineage>
</organism>
<dbReference type="RefSeq" id="WP_187504465.1">
    <property type="nucleotide sequence ID" value="NZ_CP162536.1"/>
</dbReference>
<dbReference type="EMBL" id="JACONT010000033">
    <property type="protein sequence ID" value="MBC3942803.1"/>
    <property type="molecule type" value="Genomic_DNA"/>
</dbReference>
<comment type="caution">
    <text evidence="3">The sequence shown here is derived from an EMBL/GenBank/DDBJ whole genome shotgun (WGS) entry which is preliminary data.</text>
</comment>
<keyword evidence="2" id="KW-0472">Membrane</keyword>
<evidence type="ECO:0000313" key="3">
    <source>
        <dbReference type="EMBL" id="MBC3942803.1"/>
    </source>
</evidence>
<reference evidence="3 4" key="1">
    <citation type="submission" date="2020-08" db="EMBL/GenBank/DDBJ databases">
        <title>Putative novel bacterial strains isolated from necrotic wheat leaf tissues caused by Xanthomonas translucens.</title>
        <authorList>
            <person name="Tambong J.T."/>
        </authorList>
    </citation>
    <scope>NUCLEOTIDE SEQUENCE [LARGE SCALE GENOMIC DNA]</scope>
    <source>
        <strain evidence="4">DOAB 1063</strain>
    </source>
</reference>
<evidence type="ECO:0000256" key="1">
    <source>
        <dbReference type="SAM" id="MobiDB-lite"/>
    </source>
</evidence>
<keyword evidence="2" id="KW-0812">Transmembrane</keyword>
<feature type="compositionally biased region" description="Basic and acidic residues" evidence="1">
    <location>
        <begin position="1"/>
        <end position="21"/>
    </location>
</feature>
<keyword evidence="2" id="KW-1133">Transmembrane helix</keyword>
<evidence type="ECO:0000256" key="2">
    <source>
        <dbReference type="SAM" id="Phobius"/>
    </source>
</evidence>
<keyword evidence="4" id="KW-1185">Reference proteome</keyword>
<accession>A0ABR7AQQ8</accession>
<proteinExistence type="predicted"/>
<feature type="region of interest" description="Disordered" evidence="1">
    <location>
        <begin position="1"/>
        <end position="24"/>
    </location>
</feature>